<sequence>MKRKYADVTGWTTVIDKHFIPLAQRGEYFDGSITGLVLTKMEEPYWVTCNGQDICIADDGYVWIQCFPAGRHYVMTAMIDQTGKVVYFYFDIVLRHAIGENGVPWYDDLYLDLAMMPSGSTEVLDEDELEEAFQNNTISEWERDLAVVEMERLVTEVANDTCILPKLVLTHATKWRDIVLKVKESSQ</sequence>
<dbReference type="KEGG" id="blr:BRLA_c010280"/>
<protein>
    <recommendedName>
        <fullName evidence="1">DUF402 domain-containing protein</fullName>
    </recommendedName>
</protein>
<dbReference type="InterPro" id="IPR007295">
    <property type="entry name" value="DUF402"/>
</dbReference>
<evidence type="ECO:0000313" key="2">
    <source>
        <dbReference type="EMBL" id="AIG25368.1"/>
    </source>
</evidence>
<dbReference type="SUPFAM" id="SSF159234">
    <property type="entry name" value="FomD-like"/>
    <property type="match status" value="1"/>
</dbReference>
<dbReference type="PANTHER" id="PTHR41271:SF1">
    <property type="entry name" value="DUF402 DOMAIN-CONTAINING PROTEIN"/>
    <property type="match status" value="1"/>
</dbReference>
<dbReference type="InterPro" id="IPR035930">
    <property type="entry name" value="FomD-like_sf"/>
</dbReference>
<dbReference type="Pfam" id="PF04167">
    <property type="entry name" value="DUF402"/>
    <property type="match status" value="1"/>
</dbReference>
<reference evidence="2 3" key="1">
    <citation type="journal article" date="2011" name="J. Bacteriol.">
        <title>Genome sequence of Brevibacillus laterosporus LMG 15441, a pathogen of invertebrates.</title>
        <authorList>
            <person name="Djukic M."/>
            <person name="Poehlein A."/>
            <person name="Thurmer A."/>
            <person name="Daniel R."/>
        </authorList>
    </citation>
    <scope>NUCLEOTIDE SEQUENCE [LARGE SCALE GENOMIC DNA]</scope>
    <source>
        <strain evidence="2 3">LMG 15441</strain>
    </source>
</reference>
<dbReference type="EMBL" id="CP007806">
    <property type="protein sequence ID" value="AIG25368.1"/>
    <property type="molecule type" value="Genomic_DNA"/>
</dbReference>
<dbReference type="AlphaFoldDB" id="A0A075R2D0"/>
<evidence type="ECO:0000313" key="3">
    <source>
        <dbReference type="Proteomes" id="UP000005850"/>
    </source>
</evidence>
<proteinExistence type="predicted"/>
<dbReference type="STRING" id="1042163.BRLA_c010280"/>
<dbReference type="Proteomes" id="UP000005850">
    <property type="component" value="Chromosome"/>
</dbReference>
<organism evidence="2 3">
    <name type="scientific">Brevibacillus laterosporus LMG 15441</name>
    <dbReference type="NCBI Taxonomy" id="1042163"/>
    <lineage>
        <taxon>Bacteria</taxon>
        <taxon>Bacillati</taxon>
        <taxon>Bacillota</taxon>
        <taxon>Bacilli</taxon>
        <taxon>Bacillales</taxon>
        <taxon>Paenibacillaceae</taxon>
        <taxon>Brevibacillus</taxon>
    </lineage>
</organism>
<accession>A0A075R2D0</accession>
<dbReference type="RefSeq" id="WP_003335107.1">
    <property type="nucleotide sequence ID" value="NZ_CP007806.1"/>
</dbReference>
<feature type="domain" description="DUF402" evidence="1">
    <location>
        <begin position="64"/>
        <end position="160"/>
    </location>
</feature>
<dbReference type="PANTHER" id="PTHR41271">
    <property type="entry name" value="DUF402 DOMAIN-CONTAINING PROTEIN"/>
    <property type="match status" value="1"/>
</dbReference>
<evidence type="ECO:0000259" key="1">
    <source>
        <dbReference type="Pfam" id="PF04167"/>
    </source>
</evidence>
<dbReference type="eggNOG" id="COG2306">
    <property type="taxonomic scope" value="Bacteria"/>
</dbReference>
<gene>
    <name evidence="2" type="ORF">BRLA_c010280</name>
</gene>
<name>A0A075R2D0_BRELA</name>
<dbReference type="Gene3D" id="2.40.380.10">
    <property type="entry name" value="FomD-like"/>
    <property type="match status" value="1"/>
</dbReference>
<dbReference type="HOGENOM" id="CLU_098301_1_0_9"/>
<keyword evidence="3" id="KW-1185">Reference proteome</keyword>